<proteinExistence type="predicted"/>
<dbReference type="Proteomes" id="UP001590950">
    <property type="component" value="Unassembled WGS sequence"/>
</dbReference>
<sequence>MYFVQIPIGLNPNVAVEKSAVTILTNPTRRLFVYEISLLYRTYSDKFSVSFSSKGDGAKPSELRSALLCPMAPFSVFLIATNLLRSLVVLVVCSIDGQKLLRSPFIVFQ</sequence>
<evidence type="ECO:0000313" key="2">
    <source>
        <dbReference type="Proteomes" id="UP001590950"/>
    </source>
</evidence>
<accession>A0ABR4A467</accession>
<reference evidence="1 2" key="1">
    <citation type="submission" date="2024-09" db="EMBL/GenBank/DDBJ databases">
        <title>Rethinking Asexuality: The Enigmatic Case of Functional Sexual Genes in Lepraria (Stereocaulaceae).</title>
        <authorList>
            <person name="Doellman M."/>
            <person name="Sun Y."/>
            <person name="Barcenas-Pena A."/>
            <person name="Lumbsch H.T."/>
            <person name="Grewe F."/>
        </authorList>
    </citation>
    <scope>NUCLEOTIDE SEQUENCE [LARGE SCALE GENOMIC DNA]</scope>
    <source>
        <strain evidence="1 2">Mercado 3170</strain>
    </source>
</reference>
<protein>
    <submittedName>
        <fullName evidence="1">Uncharacterized protein</fullName>
    </submittedName>
</protein>
<name>A0ABR4A467_9LECA</name>
<gene>
    <name evidence="1" type="ORF">N7G274_007039</name>
</gene>
<comment type="caution">
    <text evidence="1">The sequence shown here is derived from an EMBL/GenBank/DDBJ whole genome shotgun (WGS) entry which is preliminary data.</text>
</comment>
<organism evidence="1 2">
    <name type="scientific">Stereocaulon virgatum</name>
    <dbReference type="NCBI Taxonomy" id="373712"/>
    <lineage>
        <taxon>Eukaryota</taxon>
        <taxon>Fungi</taxon>
        <taxon>Dikarya</taxon>
        <taxon>Ascomycota</taxon>
        <taxon>Pezizomycotina</taxon>
        <taxon>Lecanoromycetes</taxon>
        <taxon>OSLEUM clade</taxon>
        <taxon>Lecanoromycetidae</taxon>
        <taxon>Lecanorales</taxon>
        <taxon>Lecanorineae</taxon>
        <taxon>Stereocaulaceae</taxon>
        <taxon>Stereocaulon</taxon>
    </lineage>
</organism>
<keyword evidence="2" id="KW-1185">Reference proteome</keyword>
<dbReference type="EMBL" id="JBEFKJ010000022">
    <property type="protein sequence ID" value="KAL2040136.1"/>
    <property type="molecule type" value="Genomic_DNA"/>
</dbReference>
<evidence type="ECO:0000313" key="1">
    <source>
        <dbReference type="EMBL" id="KAL2040136.1"/>
    </source>
</evidence>